<reference evidence="11 12" key="1">
    <citation type="journal article" date="2020" name="bioRxiv">
        <title>Sequence and annotation of 42 cannabis genomes reveals extensive copy number variation in cannabinoid synthesis and pathogen resistance genes.</title>
        <authorList>
            <person name="Mckernan K.J."/>
            <person name="Helbert Y."/>
            <person name="Kane L.T."/>
            <person name="Ebling H."/>
            <person name="Zhang L."/>
            <person name="Liu B."/>
            <person name="Eaton Z."/>
            <person name="Mclaughlin S."/>
            <person name="Kingan S."/>
            <person name="Baybayan P."/>
            <person name="Concepcion G."/>
            <person name="Jordan M."/>
            <person name="Riva A."/>
            <person name="Barbazuk W."/>
            <person name="Harkins T."/>
        </authorList>
    </citation>
    <scope>NUCLEOTIDE SEQUENCE [LARGE SCALE GENOMIC DNA]</scope>
    <source>
        <strain evidence="12">cv. Jamaican Lion 4</strain>
        <tissue evidence="11">Leaf</tissue>
    </source>
</reference>
<dbReference type="EMBL" id="JAATIP010000054">
    <property type="protein sequence ID" value="KAF4382690.1"/>
    <property type="molecule type" value="Genomic_DNA"/>
</dbReference>
<gene>
    <name evidence="11" type="ORF">F8388_015518</name>
</gene>
<evidence type="ECO:0000313" key="11">
    <source>
        <dbReference type="EMBL" id="KAF4382690.1"/>
    </source>
</evidence>
<dbReference type="GO" id="GO:0003723">
    <property type="term" value="F:RNA binding"/>
    <property type="evidence" value="ECO:0007669"/>
    <property type="project" value="UniProtKB-KW"/>
</dbReference>
<feature type="domain" description="RNase III" evidence="10">
    <location>
        <begin position="34"/>
        <end position="177"/>
    </location>
</feature>
<dbReference type="InterPro" id="IPR000999">
    <property type="entry name" value="RNase_III_dom"/>
</dbReference>
<dbReference type="SUPFAM" id="SSF69065">
    <property type="entry name" value="RNase III domain-like"/>
    <property type="match status" value="2"/>
</dbReference>
<keyword evidence="3" id="KW-0540">Nuclease</keyword>
<dbReference type="GO" id="GO:0005737">
    <property type="term" value="C:cytoplasm"/>
    <property type="evidence" value="ECO:0007669"/>
    <property type="project" value="TreeGrafter"/>
</dbReference>
<evidence type="ECO:0000256" key="7">
    <source>
        <dbReference type="ARBA" id="ARBA00022842"/>
    </source>
</evidence>
<feature type="region of interest" description="Disordered" evidence="9">
    <location>
        <begin position="1"/>
        <end position="31"/>
    </location>
</feature>
<keyword evidence="5" id="KW-0255">Endonuclease</keyword>
<evidence type="ECO:0000256" key="2">
    <source>
        <dbReference type="ARBA" id="ARBA00001946"/>
    </source>
</evidence>
<accession>A0A7J6GK27</accession>
<evidence type="ECO:0000256" key="9">
    <source>
        <dbReference type="SAM" id="MobiDB-lite"/>
    </source>
</evidence>
<dbReference type="Gene3D" id="3.30.160.20">
    <property type="match status" value="2"/>
</dbReference>
<proteinExistence type="predicted"/>
<comment type="cofactor">
    <cofactor evidence="2">
        <name>Mg(2+)</name>
        <dbReference type="ChEBI" id="CHEBI:18420"/>
    </cofactor>
</comment>
<evidence type="ECO:0000313" key="12">
    <source>
        <dbReference type="Proteomes" id="UP000525078"/>
    </source>
</evidence>
<dbReference type="SUPFAM" id="SSF54768">
    <property type="entry name" value="dsRNA-binding domain-like"/>
    <property type="match status" value="2"/>
</dbReference>
<dbReference type="Proteomes" id="UP000525078">
    <property type="component" value="Unassembled WGS sequence"/>
</dbReference>
<dbReference type="GO" id="GO:0005634">
    <property type="term" value="C:nucleus"/>
    <property type="evidence" value="ECO:0007669"/>
    <property type="project" value="TreeGrafter"/>
</dbReference>
<dbReference type="PROSITE" id="PS50142">
    <property type="entry name" value="RNASE_3_2"/>
    <property type="match status" value="2"/>
</dbReference>
<comment type="cofactor">
    <cofactor evidence="1">
        <name>Mn(2+)</name>
        <dbReference type="ChEBI" id="CHEBI:29035"/>
    </cofactor>
</comment>
<dbReference type="PANTHER" id="PTHR14950:SF54">
    <property type="entry name" value="RNASE II-LIKE 1"/>
    <property type="match status" value="1"/>
</dbReference>
<protein>
    <recommendedName>
        <fullName evidence="10">RNase III domain-containing protein</fullName>
    </recommendedName>
</protein>
<evidence type="ECO:0000256" key="1">
    <source>
        <dbReference type="ARBA" id="ARBA00001936"/>
    </source>
</evidence>
<dbReference type="CDD" id="cd00593">
    <property type="entry name" value="RIBOc"/>
    <property type="match status" value="2"/>
</dbReference>
<dbReference type="GO" id="GO:0004525">
    <property type="term" value="F:ribonuclease III activity"/>
    <property type="evidence" value="ECO:0007669"/>
    <property type="project" value="InterPro"/>
</dbReference>
<dbReference type="SMART" id="SM00535">
    <property type="entry name" value="RIBOc"/>
    <property type="match status" value="2"/>
</dbReference>
<dbReference type="GO" id="GO:0046872">
    <property type="term" value="F:metal ion binding"/>
    <property type="evidence" value="ECO:0007669"/>
    <property type="project" value="UniProtKB-KW"/>
</dbReference>
<name>A0A7J6GK27_CANSA</name>
<evidence type="ECO:0000256" key="3">
    <source>
        <dbReference type="ARBA" id="ARBA00022722"/>
    </source>
</evidence>
<evidence type="ECO:0000256" key="6">
    <source>
        <dbReference type="ARBA" id="ARBA00022801"/>
    </source>
</evidence>
<dbReference type="SMART" id="SM00358">
    <property type="entry name" value="DSRM"/>
    <property type="match status" value="2"/>
</dbReference>
<sequence length="492" mass="55866">MDILTKLPETETTAAATTPGRSYQPPPAMDSEKVDELEEIIGYKFNDRNLIEQAMTHPSFVRGNRNSSYDRLEYLGDSIISVLFTKLHYFEYSNFSSGHLTPLRASNIDSEKLARVAIKHHLHTYLRHNKPLLEDQIKKFSSDILEYPLHSTGLIEVPKVLADIVESTIGAVFVDSNCCFETVWTVFKDILEPIIDAKTLKRHPMTELCEICQKNSLKVKMVDSWAQNSSIHVYVGDKLLGTGTYPLKKEVAQNRAAKSALNNLADMGITMTTVPERKPVTTPVDVNNINDEPRTSTPIEVEKLEETLGYKFNNQSLIEQALTHSSYADDINSHYDRLEYIGDSVLTALFTKLHYFLYPQLSSGRLTPLRASNIDTEKLARAAVRHGLHTYLRHDKPLLQDQVLKTLLQPFISIETLKRHPVTELYEMCQKNHLKLKFVDLWVETYTINVYIDDQLVGTASYAPKKEIAQNRAAKCALQNINTLIDIKSSQI</sequence>
<feature type="domain" description="RNase III" evidence="10">
    <location>
        <begin position="301"/>
        <end position="455"/>
    </location>
</feature>
<keyword evidence="4" id="KW-0479">Metal-binding</keyword>
<dbReference type="Pfam" id="PF00035">
    <property type="entry name" value="dsrm"/>
    <property type="match status" value="2"/>
</dbReference>
<dbReference type="InterPro" id="IPR014720">
    <property type="entry name" value="dsRBD_dom"/>
</dbReference>
<dbReference type="AlphaFoldDB" id="A0A7J6GK27"/>
<evidence type="ECO:0000256" key="5">
    <source>
        <dbReference type="ARBA" id="ARBA00022759"/>
    </source>
</evidence>
<dbReference type="Pfam" id="PF14622">
    <property type="entry name" value="Ribonucleas_3_3"/>
    <property type="match status" value="2"/>
</dbReference>
<dbReference type="Gene3D" id="1.10.1520.10">
    <property type="entry name" value="Ribonuclease III domain"/>
    <property type="match status" value="2"/>
</dbReference>
<keyword evidence="7" id="KW-0460">Magnesium</keyword>
<comment type="caution">
    <text evidence="11">The sequence shown here is derived from an EMBL/GenBank/DDBJ whole genome shotgun (WGS) entry which is preliminary data.</text>
</comment>
<evidence type="ECO:0000256" key="4">
    <source>
        <dbReference type="ARBA" id="ARBA00022723"/>
    </source>
</evidence>
<keyword evidence="8" id="KW-0694">RNA-binding</keyword>
<keyword evidence="6" id="KW-0378">Hydrolase</keyword>
<evidence type="ECO:0000259" key="10">
    <source>
        <dbReference type="PROSITE" id="PS50142"/>
    </source>
</evidence>
<dbReference type="PROSITE" id="PS00517">
    <property type="entry name" value="RNASE_3_1"/>
    <property type="match status" value="1"/>
</dbReference>
<organism evidence="11 12">
    <name type="scientific">Cannabis sativa</name>
    <name type="common">Hemp</name>
    <name type="synonym">Marijuana</name>
    <dbReference type="NCBI Taxonomy" id="3483"/>
    <lineage>
        <taxon>Eukaryota</taxon>
        <taxon>Viridiplantae</taxon>
        <taxon>Streptophyta</taxon>
        <taxon>Embryophyta</taxon>
        <taxon>Tracheophyta</taxon>
        <taxon>Spermatophyta</taxon>
        <taxon>Magnoliopsida</taxon>
        <taxon>eudicotyledons</taxon>
        <taxon>Gunneridae</taxon>
        <taxon>Pentapetalae</taxon>
        <taxon>rosids</taxon>
        <taxon>fabids</taxon>
        <taxon>Rosales</taxon>
        <taxon>Cannabaceae</taxon>
        <taxon>Cannabis</taxon>
    </lineage>
</organism>
<evidence type="ECO:0000256" key="8">
    <source>
        <dbReference type="ARBA" id="ARBA00022884"/>
    </source>
</evidence>
<dbReference type="PANTHER" id="PTHR14950">
    <property type="entry name" value="DICER-RELATED"/>
    <property type="match status" value="1"/>
</dbReference>
<dbReference type="FunFam" id="1.10.1520.10:FF:000004">
    <property type="entry name" value="Endoribonuclease dicer-like 1"/>
    <property type="match status" value="1"/>
</dbReference>
<dbReference type="InterPro" id="IPR036389">
    <property type="entry name" value="RNase_III_sf"/>
</dbReference>
<dbReference type="GO" id="GO:0030422">
    <property type="term" value="P:siRNA processing"/>
    <property type="evidence" value="ECO:0007669"/>
    <property type="project" value="TreeGrafter"/>
</dbReference>